<keyword evidence="7" id="KW-1185">Reference proteome</keyword>
<dbReference type="GO" id="GO:0004190">
    <property type="term" value="F:aspartic-type endopeptidase activity"/>
    <property type="evidence" value="ECO:0007669"/>
    <property type="project" value="UniProtKB-KW"/>
</dbReference>
<evidence type="ECO:0000313" key="7">
    <source>
        <dbReference type="Proteomes" id="UP000186817"/>
    </source>
</evidence>
<dbReference type="InterPro" id="IPR033121">
    <property type="entry name" value="PEPTIDASE_A1"/>
</dbReference>
<evidence type="ECO:0000256" key="2">
    <source>
        <dbReference type="ARBA" id="ARBA00022670"/>
    </source>
</evidence>
<dbReference type="InterPro" id="IPR034164">
    <property type="entry name" value="Pepsin-like_dom"/>
</dbReference>
<accession>A0A1Q9EB04</accession>
<evidence type="ECO:0000256" key="1">
    <source>
        <dbReference type="ARBA" id="ARBA00007447"/>
    </source>
</evidence>
<proteinExistence type="inferred from homology"/>
<dbReference type="GO" id="GO:0006508">
    <property type="term" value="P:proteolysis"/>
    <property type="evidence" value="ECO:0007669"/>
    <property type="project" value="UniProtKB-KW"/>
</dbReference>
<keyword evidence="2" id="KW-0645">Protease</keyword>
<dbReference type="PANTHER" id="PTHR47966:SF51">
    <property type="entry name" value="BETA-SITE APP-CLEAVING ENZYME, ISOFORM A-RELATED"/>
    <property type="match status" value="1"/>
</dbReference>
<keyword evidence="4" id="KW-0378">Hydrolase</keyword>
<dbReference type="Pfam" id="PF00026">
    <property type="entry name" value="Asp"/>
    <property type="match status" value="1"/>
</dbReference>
<evidence type="ECO:0000256" key="3">
    <source>
        <dbReference type="ARBA" id="ARBA00022750"/>
    </source>
</evidence>
<comment type="caution">
    <text evidence="6">The sequence shown here is derived from an EMBL/GenBank/DDBJ whole genome shotgun (WGS) entry which is preliminary data.</text>
</comment>
<dbReference type="SUPFAM" id="SSF50630">
    <property type="entry name" value="Acid proteases"/>
    <property type="match status" value="1"/>
</dbReference>
<dbReference type="Gene3D" id="2.40.70.10">
    <property type="entry name" value="Acid Proteases"/>
    <property type="match status" value="2"/>
</dbReference>
<feature type="domain" description="Peptidase A1" evidence="5">
    <location>
        <begin position="1"/>
        <end position="332"/>
    </location>
</feature>
<dbReference type="OrthoDB" id="771136at2759"/>
<evidence type="ECO:0000256" key="4">
    <source>
        <dbReference type="ARBA" id="ARBA00022801"/>
    </source>
</evidence>
<dbReference type="AlphaFoldDB" id="A0A1Q9EB04"/>
<protein>
    <submittedName>
        <fullName evidence="6">Cathepsin D</fullName>
    </submittedName>
</protein>
<comment type="similarity">
    <text evidence="1">Belongs to the peptidase A1 family.</text>
</comment>
<evidence type="ECO:0000313" key="6">
    <source>
        <dbReference type="EMBL" id="OLQ04624.1"/>
    </source>
</evidence>
<evidence type="ECO:0000259" key="5">
    <source>
        <dbReference type="PROSITE" id="PS51767"/>
    </source>
</evidence>
<sequence>MTVSRIKKRRTGKEPSIVIHCLPNLSDAVCLQHKRFDRRASASATEINSDGSRASQAQGHDEVSLSYGIGEIVGDFVRDVVCIGAHGSLEEGRCTSARVILARHLTTEPFQHFEFDGVLGLGLSGLALNPEFHLFSQLAGRSSIQQTFSVFLARPGATGSQVTFGGQDEGRTEGETSWVPVSLREKGYWAVRILAVRAGNKVLPICEDGGCHAIVDTGTSLLGVPQQGLASLLAATARRAGHDADCQRVPGPRLAFELDGGSTIELSAEEFSRPAPTAVTSSATGKVHSVCRALLVPVEMPAIGDKVFLFGEPVLQKYYTAFDAKEFRVGFALAKHSQGEMVV</sequence>
<dbReference type="EMBL" id="LSRX01000205">
    <property type="protein sequence ID" value="OLQ04624.1"/>
    <property type="molecule type" value="Genomic_DNA"/>
</dbReference>
<dbReference type="OMA" id="FHINGHA"/>
<dbReference type="CDD" id="cd05471">
    <property type="entry name" value="pepsin_like"/>
    <property type="match status" value="1"/>
</dbReference>
<organism evidence="6 7">
    <name type="scientific">Symbiodinium microadriaticum</name>
    <name type="common">Dinoflagellate</name>
    <name type="synonym">Zooxanthella microadriatica</name>
    <dbReference type="NCBI Taxonomy" id="2951"/>
    <lineage>
        <taxon>Eukaryota</taxon>
        <taxon>Sar</taxon>
        <taxon>Alveolata</taxon>
        <taxon>Dinophyceae</taxon>
        <taxon>Suessiales</taxon>
        <taxon>Symbiodiniaceae</taxon>
        <taxon>Symbiodinium</taxon>
    </lineage>
</organism>
<name>A0A1Q9EB04_SYMMI</name>
<dbReference type="InterPro" id="IPR001461">
    <property type="entry name" value="Aspartic_peptidase_A1"/>
</dbReference>
<keyword evidence="3" id="KW-0064">Aspartyl protease</keyword>
<dbReference type="InterPro" id="IPR021109">
    <property type="entry name" value="Peptidase_aspartic_dom_sf"/>
</dbReference>
<dbReference type="PRINTS" id="PR00792">
    <property type="entry name" value="PEPSIN"/>
</dbReference>
<gene>
    <name evidence="6" type="primary">ctsd</name>
    <name evidence="6" type="ORF">AK812_SmicGene12271</name>
</gene>
<dbReference type="PANTHER" id="PTHR47966">
    <property type="entry name" value="BETA-SITE APP-CLEAVING ENZYME, ISOFORM A-RELATED"/>
    <property type="match status" value="1"/>
</dbReference>
<dbReference type="Proteomes" id="UP000186817">
    <property type="component" value="Unassembled WGS sequence"/>
</dbReference>
<reference evidence="6 7" key="1">
    <citation type="submission" date="2016-02" db="EMBL/GenBank/DDBJ databases">
        <title>Genome analysis of coral dinoflagellate symbionts highlights evolutionary adaptations to a symbiotic lifestyle.</title>
        <authorList>
            <person name="Aranda M."/>
            <person name="Li Y."/>
            <person name="Liew Y.J."/>
            <person name="Baumgarten S."/>
            <person name="Simakov O."/>
            <person name="Wilson M."/>
            <person name="Piel J."/>
            <person name="Ashoor H."/>
            <person name="Bougouffa S."/>
            <person name="Bajic V.B."/>
            <person name="Ryu T."/>
            <person name="Ravasi T."/>
            <person name="Bayer T."/>
            <person name="Micklem G."/>
            <person name="Kim H."/>
            <person name="Bhak J."/>
            <person name="Lajeunesse T.C."/>
            <person name="Voolstra C.R."/>
        </authorList>
    </citation>
    <scope>NUCLEOTIDE SEQUENCE [LARGE SCALE GENOMIC DNA]</scope>
    <source>
        <strain evidence="6 7">CCMP2467</strain>
    </source>
</reference>
<dbReference type="PROSITE" id="PS51767">
    <property type="entry name" value="PEPTIDASE_A1"/>
    <property type="match status" value="1"/>
</dbReference>